<accession>A0ABZ1KFY5</accession>
<dbReference type="InterPro" id="IPR004211">
    <property type="entry name" value="Endonuclease_7"/>
</dbReference>
<keyword evidence="1" id="KW-0255">Endonuclease</keyword>
<evidence type="ECO:0000313" key="1">
    <source>
        <dbReference type="EMBL" id="WTP70536.1"/>
    </source>
</evidence>
<proteinExistence type="predicted"/>
<dbReference type="Gene3D" id="3.40.1800.10">
    <property type="entry name" value="His-Me finger endonucleases"/>
    <property type="match status" value="1"/>
</dbReference>
<geneLocation type="plasmid" evidence="1 2">
    <name>unnamed1</name>
</geneLocation>
<dbReference type="InterPro" id="IPR038563">
    <property type="entry name" value="Endonuclease_7_sf"/>
</dbReference>
<keyword evidence="1" id="KW-0540">Nuclease</keyword>
<keyword evidence="1" id="KW-0378">Hydrolase</keyword>
<gene>
    <name evidence="1" type="ORF">OG560_34345</name>
</gene>
<dbReference type="Proteomes" id="UP001622496">
    <property type="component" value="Plasmid unnamed1"/>
</dbReference>
<dbReference type="Pfam" id="PF02945">
    <property type="entry name" value="Endonuclease_7"/>
    <property type="match status" value="1"/>
</dbReference>
<dbReference type="SUPFAM" id="SSF54060">
    <property type="entry name" value="His-Me finger endonucleases"/>
    <property type="match status" value="1"/>
</dbReference>
<dbReference type="RefSeq" id="WP_331717738.1">
    <property type="nucleotide sequence ID" value="NZ_CP108136.1"/>
</dbReference>
<protein>
    <submittedName>
        <fullName evidence="1">Endonuclease VII domain-containing protein</fullName>
    </submittedName>
</protein>
<sequence length="418" mass="47785">MLISREYARTVFADLTQSAVVPLDPDELLHPTLAQHDYVLFGDVAVRCYKHKTSWRYAERDIRQAAQTLAELRLNFDDMAVVQLPAYRHGAGESDWVERSRTDWRQSLMSWMCGQARDKAVREGRPYEEWCDSYLRMGDNGLPGGLGWVEFVAASNRYRHTRNLGGTRVLELLVWSGKQWLLPRAYLELLDRWVQCEEEVIDRARICCSCGLKGPWWGGWRSSISKGYVTRCPPCSGATFRPYTSHLHGVQYETVRRGRTRPDEYLCHLCKERQAAVWDHCHEHGHVRGPLCGGCNNRECKSLPYRFLQGGGTRHLLECRGCLEQRTLPARFRLDVVRAHLEETERHGRCRTQPYAELRQQHADGGGQFRMTCRWHSSSRWTKDVATPEAAGLVQAYVDAALAAPGGRPSPDAAADTR</sequence>
<name>A0ABZ1KFY5_9ACTN</name>
<evidence type="ECO:0000313" key="2">
    <source>
        <dbReference type="Proteomes" id="UP001622496"/>
    </source>
</evidence>
<keyword evidence="2" id="KW-1185">Reference proteome</keyword>
<dbReference type="EMBL" id="CP108136">
    <property type="protein sequence ID" value="WTP70536.1"/>
    <property type="molecule type" value="Genomic_DNA"/>
</dbReference>
<dbReference type="GO" id="GO:0004519">
    <property type="term" value="F:endonuclease activity"/>
    <property type="evidence" value="ECO:0007669"/>
    <property type="project" value="UniProtKB-KW"/>
</dbReference>
<organism evidence="1 2">
    <name type="scientific">[Kitasatospora] papulosa</name>
    <dbReference type="NCBI Taxonomy" id="1464011"/>
    <lineage>
        <taxon>Bacteria</taxon>
        <taxon>Bacillati</taxon>
        <taxon>Actinomycetota</taxon>
        <taxon>Actinomycetes</taxon>
        <taxon>Kitasatosporales</taxon>
        <taxon>Streptomycetaceae</taxon>
        <taxon>Streptomyces</taxon>
    </lineage>
</organism>
<dbReference type="InterPro" id="IPR044925">
    <property type="entry name" value="His-Me_finger_sf"/>
</dbReference>
<keyword evidence="1" id="KW-0614">Plasmid</keyword>
<reference evidence="1 2" key="1">
    <citation type="submission" date="2022-10" db="EMBL/GenBank/DDBJ databases">
        <title>The complete genomes of actinobacterial strains from the NBC collection.</title>
        <authorList>
            <person name="Joergensen T.S."/>
            <person name="Alvarez Arevalo M."/>
            <person name="Sterndorff E.B."/>
            <person name="Faurdal D."/>
            <person name="Vuksanovic O."/>
            <person name="Mourched A.-S."/>
            <person name="Charusanti P."/>
            <person name="Shaw S."/>
            <person name="Blin K."/>
            <person name="Weber T."/>
        </authorList>
    </citation>
    <scope>NUCLEOTIDE SEQUENCE [LARGE SCALE GENOMIC DNA]</scope>
    <source>
        <strain evidence="1 2">NBC_00185</strain>
        <plasmid evidence="1 2">unnamed1</plasmid>
    </source>
</reference>